<evidence type="ECO:0000256" key="8">
    <source>
        <dbReference type="RuleBase" id="RU004453"/>
    </source>
</evidence>
<dbReference type="GO" id="GO:0008843">
    <property type="term" value="F:endochitinase activity"/>
    <property type="evidence" value="ECO:0007669"/>
    <property type="project" value="UniProtKB-EC"/>
</dbReference>
<dbReference type="InterPro" id="IPR029070">
    <property type="entry name" value="Chitinase_insertion_sf"/>
</dbReference>
<dbReference type="InterPro" id="IPR011583">
    <property type="entry name" value="Chitinase_II/V-like_cat"/>
</dbReference>
<dbReference type="InterPro" id="IPR050314">
    <property type="entry name" value="Glycosyl_Hydrlase_18"/>
</dbReference>
<keyword evidence="5 7" id="KW-0326">Glycosidase</keyword>
<comment type="catalytic activity">
    <reaction evidence="1">
        <text>Random endo-hydrolysis of N-acetyl-beta-D-glucosaminide (1-&gt;4)-beta-linkages in chitin and chitodextrins.</text>
        <dbReference type="EC" id="3.2.1.14"/>
    </reaction>
</comment>
<evidence type="ECO:0000256" key="7">
    <source>
        <dbReference type="RuleBase" id="RU000489"/>
    </source>
</evidence>
<dbReference type="Pfam" id="PF00704">
    <property type="entry name" value="Glyco_hydro_18"/>
    <property type="match status" value="1"/>
</dbReference>
<evidence type="ECO:0000313" key="10">
    <source>
        <dbReference type="EMBL" id="TFK97452.1"/>
    </source>
</evidence>
<dbReference type="GO" id="GO:0000272">
    <property type="term" value="P:polysaccharide catabolic process"/>
    <property type="evidence" value="ECO:0007669"/>
    <property type="project" value="UniProtKB-KW"/>
</dbReference>
<keyword evidence="4" id="KW-0119">Carbohydrate metabolism</keyword>
<dbReference type="EMBL" id="ML178847">
    <property type="protein sequence ID" value="TFK97452.1"/>
    <property type="molecule type" value="Genomic_DNA"/>
</dbReference>
<dbReference type="OrthoDB" id="73875at2759"/>
<dbReference type="PANTHER" id="PTHR11177:SF333">
    <property type="entry name" value="CHITINASE"/>
    <property type="match status" value="1"/>
</dbReference>
<accession>A0A5C3Q639</accession>
<dbReference type="STRING" id="1884261.A0A5C3Q639"/>
<evidence type="ECO:0000259" key="9">
    <source>
        <dbReference type="PROSITE" id="PS51910"/>
    </source>
</evidence>
<sequence length="266" mass="29602">MDDPTKDLFFVTISTQANRSKFINSCESFVARYGLDGIDIDMEYPAAMERGGPATDTPRLTAFFKEAKAGLSGKIVSVAAPASYWFLTGFEIDKVVNHVDYMNMMSYDFHGAWDNDVADEDATAKPHTSSVDIMDAISLYTRAKVDLSKVNLSMAWCWRTYAVGSCKGMGCKVYQRSLAGFTQLSGLSQFTTGGKAGKCTGEFSIKSQTEIWDEIKTGGIKPTYDSKSNTYWYNKDNDFVTYDDVNSWNHKTDIAGKYCFGGTFVW</sequence>
<evidence type="ECO:0000313" key="11">
    <source>
        <dbReference type="Proteomes" id="UP000305067"/>
    </source>
</evidence>
<dbReference type="GO" id="GO:0008061">
    <property type="term" value="F:chitin binding"/>
    <property type="evidence" value="ECO:0007669"/>
    <property type="project" value="InterPro"/>
</dbReference>
<keyword evidence="11" id="KW-1185">Reference proteome</keyword>
<dbReference type="InterPro" id="IPR001223">
    <property type="entry name" value="Glyco_hydro18_cat"/>
</dbReference>
<evidence type="ECO:0000256" key="1">
    <source>
        <dbReference type="ARBA" id="ARBA00000822"/>
    </source>
</evidence>
<evidence type="ECO:0000256" key="2">
    <source>
        <dbReference type="ARBA" id="ARBA00022801"/>
    </source>
</evidence>
<reference evidence="10 11" key="1">
    <citation type="journal article" date="2019" name="Nat. Ecol. Evol.">
        <title>Megaphylogeny resolves global patterns of mushroom evolution.</title>
        <authorList>
            <person name="Varga T."/>
            <person name="Krizsan K."/>
            <person name="Foldi C."/>
            <person name="Dima B."/>
            <person name="Sanchez-Garcia M."/>
            <person name="Sanchez-Ramirez S."/>
            <person name="Szollosi G.J."/>
            <person name="Szarkandi J.G."/>
            <person name="Papp V."/>
            <person name="Albert L."/>
            <person name="Andreopoulos W."/>
            <person name="Angelini C."/>
            <person name="Antonin V."/>
            <person name="Barry K.W."/>
            <person name="Bougher N.L."/>
            <person name="Buchanan P."/>
            <person name="Buyck B."/>
            <person name="Bense V."/>
            <person name="Catcheside P."/>
            <person name="Chovatia M."/>
            <person name="Cooper J."/>
            <person name="Damon W."/>
            <person name="Desjardin D."/>
            <person name="Finy P."/>
            <person name="Geml J."/>
            <person name="Haridas S."/>
            <person name="Hughes K."/>
            <person name="Justo A."/>
            <person name="Karasinski D."/>
            <person name="Kautmanova I."/>
            <person name="Kiss B."/>
            <person name="Kocsube S."/>
            <person name="Kotiranta H."/>
            <person name="LaButti K.M."/>
            <person name="Lechner B.E."/>
            <person name="Liimatainen K."/>
            <person name="Lipzen A."/>
            <person name="Lukacs Z."/>
            <person name="Mihaltcheva S."/>
            <person name="Morgado L.N."/>
            <person name="Niskanen T."/>
            <person name="Noordeloos M.E."/>
            <person name="Ohm R.A."/>
            <person name="Ortiz-Santana B."/>
            <person name="Ovrebo C."/>
            <person name="Racz N."/>
            <person name="Riley R."/>
            <person name="Savchenko A."/>
            <person name="Shiryaev A."/>
            <person name="Soop K."/>
            <person name="Spirin V."/>
            <person name="Szebenyi C."/>
            <person name="Tomsovsky M."/>
            <person name="Tulloss R.E."/>
            <person name="Uehling J."/>
            <person name="Grigoriev I.V."/>
            <person name="Vagvolgyi C."/>
            <person name="Papp T."/>
            <person name="Martin F.M."/>
            <person name="Miettinen O."/>
            <person name="Hibbett D.S."/>
            <person name="Nagy L.G."/>
        </authorList>
    </citation>
    <scope>NUCLEOTIDE SEQUENCE [LARGE SCALE GENOMIC DNA]</scope>
    <source>
        <strain evidence="10 11">CBS 309.79</strain>
    </source>
</reference>
<feature type="domain" description="GH18" evidence="9">
    <location>
        <begin position="1"/>
        <end position="266"/>
    </location>
</feature>
<comment type="similarity">
    <text evidence="8">Belongs to the glycosyl hydrolase 18 family.</text>
</comment>
<dbReference type="Gene3D" id="3.20.20.80">
    <property type="entry name" value="Glycosidases"/>
    <property type="match status" value="1"/>
</dbReference>
<dbReference type="SUPFAM" id="SSF51445">
    <property type="entry name" value="(Trans)glycosidases"/>
    <property type="match status" value="1"/>
</dbReference>
<dbReference type="PROSITE" id="PS01095">
    <property type="entry name" value="GH18_1"/>
    <property type="match status" value="1"/>
</dbReference>
<name>A0A5C3Q639_9AGAR</name>
<dbReference type="GO" id="GO:0006032">
    <property type="term" value="P:chitin catabolic process"/>
    <property type="evidence" value="ECO:0007669"/>
    <property type="project" value="UniProtKB-KW"/>
</dbReference>
<dbReference type="AlphaFoldDB" id="A0A5C3Q639"/>
<dbReference type="InterPro" id="IPR017853">
    <property type="entry name" value="GH"/>
</dbReference>
<dbReference type="Gene3D" id="3.10.50.10">
    <property type="match status" value="1"/>
</dbReference>
<dbReference type="PROSITE" id="PS51910">
    <property type="entry name" value="GH18_2"/>
    <property type="match status" value="1"/>
</dbReference>
<protein>
    <submittedName>
        <fullName evidence="10">Glycoside hydrolase superfamily</fullName>
    </submittedName>
</protein>
<evidence type="ECO:0000256" key="6">
    <source>
        <dbReference type="ARBA" id="ARBA00023326"/>
    </source>
</evidence>
<keyword evidence="3" id="KW-0146">Chitin degradation</keyword>
<organism evidence="10 11">
    <name type="scientific">Pterulicium gracile</name>
    <dbReference type="NCBI Taxonomy" id="1884261"/>
    <lineage>
        <taxon>Eukaryota</taxon>
        <taxon>Fungi</taxon>
        <taxon>Dikarya</taxon>
        <taxon>Basidiomycota</taxon>
        <taxon>Agaricomycotina</taxon>
        <taxon>Agaricomycetes</taxon>
        <taxon>Agaricomycetidae</taxon>
        <taxon>Agaricales</taxon>
        <taxon>Pleurotineae</taxon>
        <taxon>Pterulaceae</taxon>
        <taxon>Pterulicium</taxon>
    </lineage>
</organism>
<evidence type="ECO:0000256" key="3">
    <source>
        <dbReference type="ARBA" id="ARBA00023024"/>
    </source>
</evidence>
<gene>
    <name evidence="10" type="ORF">BDV98DRAFT_263311</name>
</gene>
<keyword evidence="2 7" id="KW-0378">Hydrolase</keyword>
<evidence type="ECO:0000256" key="5">
    <source>
        <dbReference type="ARBA" id="ARBA00023295"/>
    </source>
</evidence>
<dbReference type="PANTHER" id="PTHR11177">
    <property type="entry name" value="CHITINASE"/>
    <property type="match status" value="1"/>
</dbReference>
<keyword evidence="6" id="KW-0624">Polysaccharide degradation</keyword>
<dbReference type="SMART" id="SM00636">
    <property type="entry name" value="Glyco_18"/>
    <property type="match status" value="1"/>
</dbReference>
<dbReference type="Proteomes" id="UP000305067">
    <property type="component" value="Unassembled WGS sequence"/>
</dbReference>
<proteinExistence type="inferred from homology"/>
<dbReference type="InterPro" id="IPR001579">
    <property type="entry name" value="Glyco_hydro_18_chit_AS"/>
</dbReference>
<evidence type="ECO:0000256" key="4">
    <source>
        <dbReference type="ARBA" id="ARBA00023277"/>
    </source>
</evidence>